<protein>
    <submittedName>
        <fullName evidence="3">Heterokaryon incompatibility protein-domain-containing protein</fullName>
    </submittedName>
</protein>
<name>A0A8K0W2S2_9PLEO</name>
<feature type="region of interest" description="Disordered" evidence="1">
    <location>
        <begin position="114"/>
        <end position="163"/>
    </location>
</feature>
<organism evidence="3 4">
    <name type="scientific">Paraphoma chrysanthemicola</name>
    <dbReference type="NCBI Taxonomy" id="798071"/>
    <lineage>
        <taxon>Eukaryota</taxon>
        <taxon>Fungi</taxon>
        <taxon>Dikarya</taxon>
        <taxon>Ascomycota</taxon>
        <taxon>Pezizomycotina</taxon>
        <taxon>Dothideomycetes</taxon>
        <taxon>Pleosporomycetidae</taxon>
        <taxon>Pleosporales</taxon>
        <taxon>Pleosporineae</taxon>
        <taxon>Phaeosphaeriaceae</taxon>
        <taxon>Paraphoma</taxon>
    </lineage>
</organism>
<evidence type="ECO:0000259" key="2">
    <source>
        <dbReference type="Pfam" id="PF06985"/>
    </source>
</evidence>
<evidence type="ECO:0000313" key="4">
    <source>
        <dbReference type="Proteomes" id="UP000813461"/>
    </source>
</evidence>
<feature type="region of interest" description="Disordered" evidence="1">
    <location>
        <begin position="178"/>
        <end position="202"/>
    </location>
</feature>
<feature type="compositionally biased region" description="Basic residues" evidence="1">
    <location>
        <begin position="254"/>
        <end position="276"/>
    </location>
</feature>
<dbReference type="AlphaFoldDB" id="A0A8K0W2S2"/>
<dbReference type="OrthoDB" id="2157530at2759"/>
<dbReference type="PANTHER" id="PTHR24148:SF73">
    <property type="entry name" value="HET DOMAIN PROTEIN (AFU_ORTHOLOGUE AFUA_8G01020)"/>
    <property type="match status" value="1"/>
</dbReference>
<comment type="caution">
    <text evidence="3">The sequence shown here is derived from an EMBL/GenBank/DDBJ whole genome shotgun (WGS) entry which is preliminary data.</text>
</comment>
<dbReference type="PANTHER" id="PTHR24148">
    <property type="entry name" value="ANKYRIN REPEAT DOMAIN-CONTAINING PROTEIN 39 HOMOLOG-RELATED"/>
    <property type="match status" value="1"/>
</dbReference>
<dbReference type="Proteomes" id="UP000813461">
    <property type="component" value="Unassembled WGS sequence"/>
</dbReference>
<reference evidence="3" key="1">
    <citation type="journal article" date="2021" name="Nat. Commun.">
        <title>Genetic determinants of endophytism in the Arabidopsis root mycobiome.</title>
        <authorList>
            <person name="Mesny F."/>
            <person name="Miyauchi S."/>
            <person name="Thiergart T."/>
            <person name="Pickel B."/>
            <person name="Atanasova L."/>
            <person name="Karlsson M."/>
            <person name="Huettel B."/>
            <person name="Barry K.W."/>
            <person name="Haridas S."/>
            <person name="Chen C."/>
            <person name="Bauer D."/>
            <person name="Andreopoulos W."/>
            <person name="Pangilinan J."/>
            <person name="LaButti K."/>
            <person name="Riley R."/>
            <person name="Lipzen A."/>
            <person name="Clum A."/>
            <person name="Drula E."/>
            <person name="Henrissat B."/>
            <person name="Kohler A."/>
            <person name="Grigoriev I.V."/>
            <person name="Martin F.M."/>
            <person name="Hacquard S."/>
        </authorList>
    </citation>
    <scope>NUCLEOTIDE SEQUENCE</scope>
    <source>
        <strain evidence="3">MPI-SDFR-AT-0120</strain>
    </source>
</reference>
<gene>
    <name evidence="3" type="ORF">FB567DRAFT_625457</name>
</gene>
<sequence length="900" mass="101777">MGISRKGQPRVGDLIDSNIRLISFTSQSAYGPSYSAQNLSTKALYDLKVFSDKWVTPTKKHVLKLEIESLKTDKRILKVWENGHRTFVLMQPGATEKASNIDISESCMVPLDKNDGIRPGTDKSPQETAGSLRGGGKADESGLQVISTTPRSRPLGANERPVETGSCEANMQKRGVQEDFCGFPPSRTPRANKNSSQEESEVDMADLVSFYSAVESLSPASPDSHYEDCEPPTALFDFESGTLGEINQQLRKLKNVERRRHQKSQGKRTPREKKSRPAIALPSPEITTKATYNTAAGTQVKREPNVSGGGSVIIEEAAAQLIQEDQMTREEQALRNDINAKLYSEHPIRCPSSQCPRVTGFEIRLLKIEGKDVGDAILCTMDCYNLQAKLKPDFIALSYFWGGTDKTHEISVDGQPFYITANLHQALSALRKPEKCILVWVDAVCINQQVLQERDYQVSQMTKIYSDAKEVIAWLGGGSEASNRAMELVNLGIDDLSKQEPSRLRSDLDDIFSRDYWCRVWVVQEIAAALRNNRSCMVQCGDKTVTLNQFKRLLRNVLRHPKLRDVKSVLRPKSLLALSTTDPNRKFLSVLWESSSLQATEDLDRIYAIRGISPKFYRNEIKVDYKLTYAELVQKVTTRLVNYDQNLDVLCYFHAYTSKSTPATPSWLRDFRLRNPGIPPEIYSADKGQKANAEVKNNLLRTRGICIGRVKELQTYTKLTASQIAEKQNRLGPHTTPESDLQAIETFATKTLKLCYPNETAQSRDNRFLEMVAGGKRQVMEQLGQDFERSWRWHFWKRRIEFEQGISEIGEWKRIDEAFSKIFARVIGRSVFTTAEGSLGLGPRDMKENDLVCVLYGSRLPVVLRKDERYFTFVGPAYVDGAMNGEFVRDSEKPHQFWIR</sequence>
<feature type="region of interest" description="Disordered" evidence="1">
    <location>
        <begin position="254"/>
        <end position="287"/>
    </location>
</feature>
<feature type="compositionally biased region" description="Basic and acidic residues" evidence="1">
    <location>
        <begin position="114"/>
        <end position="125"/>
    </location>
</feature>
<accession>A0A8K0W2S2</accession>
<dbReference type="EMBL" id="JAGMVJ010000003">
    <property type="protein sequence ID" value="KAH7092463.1"/>
    <property type="molecule type" value="Genomic_DNA"/>
</dbReference>
<dbReference type="InterPro" id="IPR052895">
    <property type="entry name" value="HetReg/Transcr_Mod"/>
</dbReference>
<proteinExistence type="predicted"/>
<dbReference type="Pfam" id="PF06985">
    <property type="entry name" value="HET"/>
    <property type="match status" value="1"/>
</dbReference>
<evidence type="ECO:0000256" key="1">
    <source>
        <dbReference type="SAM" id="MobiDB-lite"/>
    </source>
</evidence>
<dbReference type="InterPro" id="IPR010730">
    <property type="entry name" value="HET"/>
</dbReference>
<feature type="domain" description="Heterokaryon incompatibility" evidence="2">
    <location>
        <begin position="394"/>
        <end position="525"/>
    </location>
</feature>
<dbReference type="Pfam" id="PF26639">
    <property type="entry name" value="Het-6_barrel"/>
    <property type="match status" value="1"/>
</dbReference>
<evidence type="ECO:0000313" key="3">
    <source>
        <dbReference type="EMBL" id="KAH7092463.1"/>
    </source>
</evidence>
<keyword evidence="4" id="KW-1185">Reference proteome</keyword>